<organism evidence="7 8">
    <name type="scientific">Cohnella lupini</name>
    <dbReference type="NCBI Taxonomy" id="1294267"/>
    <lineage>
        <taxon>Bacteria</taxon>
        <taxon>Bacillati</taxon>
        <taxon>Bacillota</taxon>
        <taxon>Bacilli</taxon>
        <taxon>Bacillales</taxon>
        <taxon>Paenibacillaceae</taxon>
        <taxon>Cohnella</taxon>
    </lineage>
</organism>
<comment type="subcellular location">
    <subcellularLocation>
        <location evidence="1">Membrane</location>
        <topology evidence="1">Multi-pass membrane protein</topology>
    </subcellularLocation>
</comment>
<evidence type="ECO:0000256" key="1">
    <source>
        <dbReference type="ARBA" id="ARBA00004141"/>
    </source>
</evidence>
<name>A0A3D9I3U0_9BACL</name>
<keyword evidence="2 5" id="KW-0812">Transmembrane</keyword>
<comment type="caution">
    <text evidence="7">The sequence shown here is derived from an EMBL/GenBank/DDBJ whole genome shotgun (WGS) entry which is preliminary data.</text>
</comment>
<dbReference type="GO" id="GO:0016020">
    <property type="term" value="C:membrane"/>
    <property type="evidence" value="ECO:0007669"/>
    <property type="project" value="UniProtKB-SubCell"/>
</dbReference>
<evidence type="ECO:0000313" key="8">
    <source>
        <dbReference type="Proteomes" id="UP000256869"/>
    </source>
</evidence>
<feature type="transmembrane region" description="Helical" evidence="5">
    <location>
        <begin position="103"/>
        <end position="125"/>
    </location>
</feature>
<feature type="transmembrane region" description="Helical" evidence="5">
    <location>
        <begin position="164"/>
        <end position="188"/>
    </location>
</feature>
<sequence length="206" mass="24040">MLREMTKTPFYVLLHPFQGFWDLKYENKGKLRVALGILLLLTIATILLRQYAGFVVNFNYPYDLNSIYELQVIVLPFFLWCVANWSLTTLMDGEGKFREIVMTTGYALLPLVLMRFGNILISNVITLRESAFYYMIDSLSVLWFVWLLFIGTMTVHQYTVLKTLVTMLLTLFVMGIIIFLVLLFFSLLQQMIGFVLSIYTEISFRT</sequence>
<dbReference type="RefSeq" id="WP_115994518.1">
    <property type="nucleotide sequence ID" value="NZ_QRDY01000014.1"/>
</dbReference>
<accession>A0A3D9I3U0</accession>
<keyword evidence="8" id="KW-1185">Reference proteome</keyword>
<dbReference type="OrthoDB" id="359441at2"/>
<feature type="transmembrane region" description="Helical" evidence="5">
    <location>
        <begin position="72"/>
        <end position="91"/>
    </location>
</feature>
<dbReference type="Pfam" id="PF04893">
    <property type="entry name" value="Yip1"/>
    <property type="match status" value="1"/>
</dbReference>
<proteinExistence type="predicted"/>
<protein>
    <submittedName>
        <fullName evidence="7">Yip1-like protein</fullName>
    </submittedName>
</protein>
<keyword evidence="3 5" id="KW-1133">Transmembrane helix</keyword>
<keyword evidence="4 5" id="KW-0472">Membrane</keyword>
<evidence type="ECO:0000256" key="2">
    <source>
        <dbReference type="ARBA" id="ARBA00022692"/>
    </source>
</evidence>
<feature type="transmembrane region" description="Helical" evidence="5">
    <location>
        <begin position="33"/>
        <end position="52"/>
    </location>
</feature>
<evidence type="ECO:0000259" key="6">
    <source>
        <dbReference type="Pfam" id="PF04893"/>
    </source>
</evidence>
<evidence type="ECO:0000256" key="4">
    <source>
        <dbReference type="ARBA" id="ARBA00023136"/>
    </source>
</evidence>
<dbReference type="InterPro" id="IPR006977">
    <property type="entry name" value="Yip1_dom"/>
</dbReference>
<evidence type="ECO:0000256" key="3">
    <source>
        <dbReference type="ARBA" id="ARBA00022989"/>
    </source>
</evidence>
<evidence type="ECO:0000313" key="7">
    <source>
        <dbReference type="EMBL" id="RED56305.1"/>
    </source>
</evidence>
<evidence type="ECO:0000256" key="5">
    <source>
        <dbReference type="SAM" id="Phobius"/>
    </source>
</evidence>
<dbReference type="AlphaFoldDB" id="A0A3D9I3U0"/>
<reference evidence="7 8" key="1">
    <citation type="submission" date="2018-07" db="EMBL/GenBank/DDBJ databases">
        <title>Genomic Encyclopedia of Type Strains, Phase III (KMG-III): the genomes of soil and plant-associated and newly described type strains.</title>
        <authorList>
            <person name="Whitman W."/>
        </authorList>
    </citation>
    <scope>NUCLEOTIDE SEQUENCE [LARGE SCALE GENOMIC DNA]</scope>
    <source>
        <strain evidence="7 8">CECT 8236</strain>
    </source>
</reference>
<gene>
    <name evidence="7" type="ORF">DFP95_11480</name>
</gene>
<dbReference type="EMBL" id="QRDY01000014">
    <property type="protein sequence ID" value="RED56305.1"/>
    <property type="molecule type" value="Genomic_DNA"/>
</dbReference>
<dbReference type="Proteomes" id="UP000256869">
    <property type="component" value="Unassembled WGS sequence"/>
</dbReference>
<feature type="transmembrane region" description="Helical" evidence="5">
    <location>
        <begin position="131"/>
        <end position="152"/>
    </location>
</feature>
<feature type="domain" description="Yip1" evidence="6">
    <location>
        <begin position="11"/>
        <end position="180"/>
    </location>
</feature>